<protein>
    <submittedName>
        <fullName evidence="3">Copper amine oxidase N-terminal domain-containing protein</fullName>
    </submittedName>
</protein>
<evidence type="ECO:0000256" key="1">
    <source>
        <dbReference type="SAM" id="SignalP"/>
    </source>
</evidence>
<sequence>MMKKAMTMALTATLATSAIAAPLAFAQNKVEPISNEVTEEIATNFIQLTGKLGEIDKLESGALFTTIEQGEQIFTLTIDENTIVLDNTGKKVELKEGLSFTAFINKNKPMLMIYPPRYVPEVIVVETSDMGSVEVGTFDQDFVNKENTLKLNLSAESQITNLAGEKVQQEDIVGKEAIVFYGPATKSIPAQTNPYHVVVLETEVTKAEEVVPVEEAPNFDTFEGEITDIVTRENGTQLLVIEDEEQPFNLTVDKETVVLDNTGKKVQLEKGMKFTAYVNINKPVIYIYPPQYTPEAIIVQTELPSVAQLATFDANYVSNDKMLKVNLTDETEIMSLTGEKLTKDAVIGKQSLVFYTIATASIPAQTTPSKVIVLGEEIVSITPEPVIQILDVLPGLIAQDSYEINGVTMVPLRDLAAYYGYTVKSTGKGAIITKDNLSYEITRGQKEYTANGVKQTFDEAPALLEDNKTYVQQDLIYILRSAE</sequence>
<feature type="signal peptide" evidence="1">
    <location>
        <begin position="1"/>
        <end position="20"/>
    </location>
</feature>
<proteinExistence type="predicted"/>
<gene>
    <name evidence="3" type="ORF">P9B03_19155</name>
</gene>
<feature type="chain" id="PRO_5043846975" evidence="1">
    <location>
        <begin position="21"/>
        <end position="483"/>
    </location>
</feature>
<dbReference type="Proteomes" id="UP001344888">
    <property type="component" value="Unassembled WGS sequence"/>
</dbReference>
<feature type="domain" description="Copper amine oxidase-like N-terminal" evidence="2">
    <location>
        <begin position="402"/>
        <end position="475"/>
    </location>
</feature>
<dbReference type="InterPro" id="IPR036582">
    <property type="entry name" value="Mao_N_sf"/>
</dbReference>
<dbReference type="RefSeq" id="WP_326125105.1">
    <property type="nucleotide sequence ID" value="NZ_JARSFG010000035.1"/>
</dbReference>
<organism evidence="3 4">
    <name type="scientific">Metasolibacillus meyeri</name>
    <dbReference type="NCBI Taxonomy" id="1071052"/>
    <lineage>
        <taxon>Bacteria</taxon>
        <taxon>Bacillati</taxon>
        <taxon>Bacillota</taxon>
        <taxon>Bacilli</taxon>
        <taxon>Bacillales</taxon>
        <taxon>Caryophanaceae</taxon>
        <taxon>Metasolibacillus</taxon>
    </lineage>
</organism>
<reference evidence="3 4" key="1">
    <citation type="submission" date="2023-03" db="EMBL/GenBank/DDBJ databases">
        <title>Bacillus Genome Sequencing.</title>
        <authorList>
            <person name="Dunlap C."/>
        </authorList>
    </citation>
    <scope>NUCLEOTIDE SEQUENCE [LARGE SCALE GENOMIC DNA]</scope>
    <source>
        <strain evidence="3 4">B-59205</strain>
    </source>
</reference>
<dbReference type="SUPFAM" id="SSF55383">
    <property type="entry name" value="Copper amine oxidase, domain N"/>
    <property type="match status" value="1"/>
</dbReference>
<evidence type="ECO:0000313" key="4">
    <source>
        <dbReference type="Proteomes" id="UP001344888"/>
    </source>
</evidence>
<keyword evidence="4" id="KW-1185">Reference proteome</keyword>
<accession>A0AAW9NX06</accession>
<evidence type="ECO:0000259" key="2">
    <source>
        <dbReference type="Pfam" id="PF07833"/>
    </source>
</evidence>
<evidence type="ECO:0000313" key="3">
    <source>
        <dbReference type="EMBL" id="MEC1180584.1"/>
    </source>
</evidence>
<dbReference type="AlphaFoldDB" id="A0AAW9NX06"/>
<name>A0AAW9NX06_9BACL</name>
<comment type="caution">
    <text evidence="3">The sequence shown here is derived from an EMBL/GenBank/DDBJ whole genome shotgun (WGS) entry which is preliminary data.</text>
</comment>
<keyword evidence="1" id="KW-0732">Signal</keyword>
<dbReference type="Pfam" id="PF07833">
    <property type="entry name" value="Cu_amine_oxidN1"/>
    <property type="match status" value="1"/>
</dbReference>
<dbReference type="Gene3D" id="3.30.457.10">
    <property type="entry name" value="Copper amine oxidase-like, N-terminal domain"/>
    <property type="match status" value="1"/>
</dbReference>
<dbReference type="EMBL" id="JARSFG010000035">
    <property type="protein sequence ID" value="MEC1180584.1"/>
    <property type="molecule type" value="Genomic_DNA"/>
</dbReference>
<dbReference type="InterPro" id="IPR012854">
    <property type="entry name" value="Cu_amine_oxidase-like_N"/>
</dbReference>